<keyword evidence="9" id="KW-0472">Membrane</keyword>
<dbReference type="CDD" id="cd00082">
    <property type="entry name" value="HisKA"/>
    <property type="match status" value="1"/>
</dbReference>
<keyword evidence="5" id="KW-0808">Transferase</keyword>
<dbReference type="PROSITE" id="PS50109">
    <property type="entry name" value="HIS_KIN"/>
    <property type="match status" value="1"/>
</dbReference>
<comment type="caution">
    <text evidence="12">The sequence shown here is derived from an EMBL/GenBank/DDBJ whole genome shotgun (WGS) entry which is preliminary data.</text>
</comment>
<dbReference type="Gene3D" id="3.30.450.40">
    <property type="match status" value="2"/>
</dbReference>
<feature type="coiled-coil region" evidence="8">
    <location>
        <begin position="69"/>
        <end position="103"/>
    </location>
</feature>
<comment type="subcellular location">
    <subcellularLocation>
        <location evidence="2">Membrane</location>
    </subcellularLocation>
</comment>
<evidence type="ECO:0000313" key="12">
    <source>
        <dbReference type="EMBL" id="ETX07050.1"/>
    </source>
</evidence>
<dbReference type="Gene3D" id="3.30.565.10">
    <property type="entry name" value="Histidine kinase-like ATPase, C-terminal domain"/>
    <property type="match status" value="1"/>
</dbReference>
<dbReference type="InterPro" id="IPR005467">
    <property type="entry name" value="His_kinase_dom"/>
</dbReference>
<comment type="catalytic activity">
    <reaction evidence="1">
        <text>ATP + protein L-histidine = ADP + protein N-phospho-L-histidine.</text>
        <dbReference type="EC" id="2.7.13.3"/>
    </reaction>
</comment>
<dbReference type="PROSITE" id="PS50885">
    <property type="entry name" value="HAMP"/>
    <property type="match status" value="1"/>
</dbReference>
<dbReference type="Pfam" id="PF00512">
    <property type="entry name" value="HisKA"/>
    <property type="match status" value="1"/>
</dbReference>
<evidence type="ECO:0000259" key="11">
    <source>
        <dbReference type="PROSITE" id="PS50885"/>
    </source>
</evidence>
<dbReference type="Pfam" id="PF13185">
    <property type="entry name" value="GAF_2"/>
    <property type="match status" value="1"/>
</dbReference>
<keyword evidence="9" id="KW-0812">Transmembrane</keyword>
<evidence type="ECO:0000256" key="6">
    <source>
        <dbReference type="ARBA" id="ARBA00022777"/>
    </source>
</evidence>
<dbReference type="SUPFAM" id="SSF158472">
    <property type="entry name" value="HAMP domain-like"/>
    <property type="match status" value="1"/>
</dbReference>
<dbReference type="FunFam" id="1.10.287.130:FF:000001">
    <property type="entry name" value="Two-component sensor histidine kinase"/>
    <property type="match status" value="1"/>
</dbReference>
<dbReference type="SUPFAM" id="SSF55874">
    <property type="entry name" value="ATPase domain of HSP90 chaperone/DNA topoisomerase II/histidine kinase"/>
    <property type="match status" value="1"/>
</dbReference>
<feature type="transmembrane region" description="Helical" evidence="9">
    <location>
        <begin position="12"/>
        <end position="31"/>
    </location>
</feature>
<dbReference type="SMART" id="SM00065">
    <property type="entry name" value="GAF"/>
    <property type="match status" value="2"/>
</dbReference>
<dbReference type="InterPro" id="IPR004358">
    <property type="entry name" value="Sig_transdc_His_kin-like_C"/>
</dbReference>
<feature type="non-terminal residue" evidence="12">
    <location>
        <position position="1"/>
    </location>
</feature>
<organism evidence="12 13">
    <name type="scientific">Candidatus Entotheonella gemina</name>
    <dbReference type="NCBI Taxonomy" id="1429439"/>
    <lineage>
        <taxon>Bacteria</taxon>
        <taxon>Pseudomonadati</taxon>
        <taxon>Nitrospinota/Tectimicrobiota group</taxon>
        <taxon>Candidatus Tectimicrobiota</taxon>
        <taxon>Candidatus Entotheonellia</taxon>
        <taxon>Candidatus Entotheonellales</taxon>
        <taxon>Candidatus Entotheonellaceae</taxon>
        <taxon>Candidatus Entotheonella</taxon>
    </lineage>
</organism>
<reference evidence="12 13" key="1">
    <citation type="journal article" date="2014" name="Nature">
        <title>An environmental bacterial taxon with a large and distinct metabolic repertoire.</title>
        <authorList>
            <person name="Wilson M.C."/>
            <person name="Mori T."/>
            <person name="Ruckert C."/>
            <person name="Uria A.R."/>
            <person name="Helf M.J."/>
            <person name="Takada K."/>
            <person name="Gernert C."/>
            <person name="Steffens U.A."/>
            <person name="Heycke N."/>
            <person name="Schmitt S."/>
            <person name="Rinke C."/>
            <person name="Helfrich E.J."/>
            <person name="Brachmann A.O."/>
            <person name="Gurgui C."/>
            <person name="Wakimoto T."/>
            <person name="Kracht M."/>
            <person name="Crusemann M."/>
            <person name="Hentschel U."/>
            <person name="Abe I."/>
            <person name="Matsunaga S."/>
            <person name="Kalinowski J."/>
            <person name="Takeyama H."/>
            <person name="Piel J."/>
        </authorList>
    </citation>
    <scope>NUCLEOTIDE SEQUENCE [LARGE SCALE GENOMIC DNA]</scope>
    <source>
        <strain evidence="13">TSY2</strain>
    </source>
</reference>
<evidence type="ECO:0000256" key="5">
    <source>
        <dbReference type="ARBA" id="ARBA00022679"/>
    </source>
</evidence>
<dbReference type="InterPro" id="IPR003661">
    <property type="entry name" value="HisK_dim/P_dom"/>
</dbReference>
<dbReference type="InterPro" id="IPR036097">
    <property type="entry name" value="HisK_dim/P_sf"/>
</dbReference>
<dbReference type="InterPro" id="IPR003018">
    <property type="entry name" value="GAF"/>
</dbReference>
<evidence type="ECO:0000256" key="8">
    <source>
        <dbReference type="SAM" id="Coils"/>
    </source>
</evidence>
<feature type="domain" description="Histidine kinase" evidence="10">
    <location>
        <begin position="465"/>
        <end position="683"/>
    </location>
</feature>
<dbReference type="InterPro" id="IPR003660">
    <property type="entry name" value="HAMP_dom"/>
</dbReference>
<evidence type="ECO:0000256" key="9">
    <source>
        <dbReference type="SAM" id="Phobius"/>
    </source>
</evidence>
<dbReference type="AlphaFoldDB" id="W4MA39"/>
<name>W4MA39_9BACT</name>
<keyword evidence="9" id="KW-1133">Transmembrane helix</keyword>
<gene>
    <name evidence="12" type="ORF">ETSY2_13485</name>
</gene>
<evidence type="ECO:0000256" key="4">
    <source>
        <dbReference type="ARBA" id="ARBA00022553"/>
    </source>
</evidence>
<dbReference type="PANTHER" id="PTHR43047">
    <property type="entry name" value="TWO-COMPONENT HISTIDINE PROTEIN KINASE"/>
    <property type="match status" value="1"/>
</dbReference>
<keyword evidence="8" id="KW-0175">Coiled coil</keyword>
<dbReference type="Pfam" id="PF02518">
    <property type="entry name" value="HATPase_c"/>
    <property type="match status" value="1"/>
</dbReference>
<keyword evidence="4" id="KW-0597">Phosphoprotein</keyword>
<dbReference type="PRINTS" id="PR00344">
    <property type="entry name" value="BCTRLSENSOR"/>
</dbReference>
<dbReference type="SUPFAM" id="SSF55781">
    <property type="entry name" value="GAF domain-like"/>
    <property type="match status" value="2"/>
</dbReference>
<dbReference type="InterPro" id="IPR003594">
    <property type="entry name" value="HATPase_dom"/>
</dbReference>
<feature type="domain" description="HAMP" evidence="11">
    <location>
        <begin position="32"/>
        <end position="84"/>
    </location>
</feature>
<dbReference type="PATRIC" id="fig|1429439.4.peg.2309"/>
<dbReference type="GO" id="GO:0009927">
    <property type="term" value="F:histidine phosphotransfer kinase activity"/>
    <property type="evidence" value="ECO:0007669"/>
    <property type="project" value="TreeGrafter"/>
</dbReference>
<evidence type="ECO:0000256" key="1">
    <source>
        <dbReference type="ARBA" id="ARBA00000085"/>
    </source>
</evidence>
<evidence type="ECO:0000313" key="13">
    <source>
        <dbReference type="Proteomes" id="UP000019140"/>
    </source>
</evidence>
<keyword evidence="7" id="KW-0902">Two-component regulatory system</keyword>
<evidence type="ECO:0000256" key="7">
    <source>
        <dbReference type="ARBA" id="ARBA00023012"/>
    </source>
</evidence>
<dbReference type="PANTHER" id="PTHR43047:SF72">
    <property type="entry name" value="OSMOSENSING HISTIDINE PROTEIN KINASE SLN1"/>
    <property type="match status" value="1"/>
</dbReference>
<dbReference type="Pfam" id="PF01590">
    <property type="entry name" value="GAF"/>
    <property type="match status" value="1"/>
</dbReference>
<dbReference type="SMART" id="SM00304">
    <property type="entry name" value="HAMP"/>
    <property type="match status" value="1"/>
</dbReference>
<protein>
    <recommendedName>
        <fullName evidence="3">histidine kinase</fullName>
        <ecNumber evidence="3">2.7.13.3</ecNumber>
    </recommendedName>
</protein>
<dbReference type="SUPFAM" id="SSF47384">
    <property type="entry name" value="Homodimeric domain of signal transducing histidine kinase"/>
    <property type="match status" value="1"/>
</dbReference>
<evidence type="ECO:0000256" key="3">
    <source>
        <dbReference type="ARBA" id="ARBA00012438"/>
    </source>
</evidence>
<dbReference type="Pfam" id="PF00672">
    <property type="entry name" value="HAMP"/>
    <property type="match status" value="1"/>
</dbReference>
<dbReference type="Gene3D" id="1.10.287.130">
    <property type="match status" value="1"/>
</dbReference>
<dbReference type="EC" id="2.7.13.3" evidence="3"/>
<sequence length="690" mass="75175">AYAPLYASLRRTTVLLLLGLGFAMLASLLIGRRVARPVRILRQGATRIGAGELHHRIDIRTGDELQALAEAFNHMATQLQESYASLEQRVEERTRELTEALEQQTAISEILQVISNSPTDVQPVLDTVAERAVQLCDADDTVILRTEGGDLQPVAHYGPIPVPESRNLLTYDQLIGRAVRDRQTIHVHGLAAKPDTESAAARALPQPAGTLLATPLLREGGPIGVMVVRRLAVRPFLDKQIALVKTFADQAVIAIENVRLFRELQDRTRDLSRSVEELQALGEVGQAVSSTLDLQQVLTTIVARAVPLAGASGGVVYEYDEVSKAFYLRATHGAEMEIMQTLQAEPIRLGEGAIGHAAATQAPVQLSDIPDEKMPVLAREQSVFARSGYRALLAVPLLLEKQIMGGLIIWRQEPGRFPSAVVNLLQAFASQSTLAIQNARLFREIEARGVELEIASKHKSQFLANMSHELRTPMNAILGYTELILADIYGQVPARIREVLERVQLSGQHLLSLINAVLDLSKIEAGRLTLSLTAYSMQDVVSTVVASVESLATEKQLALQSHVPPDLPLAHGDERRISQVLLNLVGNAIKFTAAGEVSVQVTVEDDWFTVAVSDTGPGISEADQQKIFEQFQQAETSRPPLQGGTGLGLSIAKRIVEMHGGRMWVESSLGQGSTFRFTLPVRVEGQPEVA</sequence>
<dbReference type="InterPro" id="IPR029016">
    <property type="entry name" value="GAF-like_dom_sf"/>
</dbReference>
<dbReference type="GO" id="GO:0005886">
    <property type="term" value="C:plasma membrane"/>
    <property type="evidence" value="ECO:0007669"/>
    <property type="project" value="TreeGrafter"/>
</dbReference>
<dbReference type="GO" id="GO:0000155">
    <property type="term" value="F:phosphorelay sensor kinase activity"/>
    <property type="evidence" value="ECO:0007669"/>
    <property type="project" value="InterPro"/>
</dbReference>
<dbReference type="HOGENOM" id="CLU_398792_0_0_7"/>
<dbReference type="CDD" id="cd06225">
    <property type="entry name" value="HAMP"/>
    <property type="match status" value="1"/>
</dbReference>
<proteinExistence type="predicted"/>
<dbReference type="EMBL" id="AZHX01000540">
    <property type="protein sequence ID" value="ETX07050.1"/>
    <property type="molecule type" value="Genomic_DNA"/>
</dbReference>
<dbReference type="CDD" id="cd16922">
    <property type="entry name" value="HATPase_EvgS-ArcB-TorS-like"/>
    <property type="match status" value="1"/>
</dbReference>
<keyword evidence="6" id="KW-0418">Kinase</keyword>
<accession>W4MA39</accession>
<evidence type="ECO:0000259" key="10">
    <source>
        <dbReference type="PROSITE" id="PS50109"/>
    </source>
</evidence>
<dbReference type="Gene3D" id="6.10.340.10">
    <property type="match status" value="1"/>
</dbReference>
<evidence type="ECO:0000256" key="2">
    <source>
        <dbReference type="ARBA" id="ARBA00004370"/>
    </source>
</evidence>
<dbReference type="SMART" id="SM00388">
    <property type="entry name" value="HisKA"/>
    <property type="match status" value="1"/>
</dbReference>
<dbReference type="SMART" id="SM00387">
    <property type="entry name" value="HATPase_c"/>
    <property type="match status" value="1"/>
</dbReference>
<dbReference type="Proteomes" id="UP000019140">
    <property type="component" value="Unassembled WGS sequence"/>
</dbReference>
<keyword evidence="13" id="KW-1185">Reference proteome</keyword>
<dbReference type="InterPro" id="IPR036890">
    <property type="entry name" value="HATPase_C_sf"/>
</dbReference>
<dbReference type="FunFam" id="3.30.565.10:FF:000010">
    <property type="entry name" value="Sensor histidine kinase RcsC"/>
    <property type="match status" value="1"/>
</dbReference>